<organism evidence="2 3">
    <name type="scientific">Diploscapter pachys</name>
    <dbReference type="NCBI Taxonomy" id="2018661"/>
    <lineage>
        <taxon>Eukaryota</taxon>
        <taxon>Metazoa</taxon>
        <taxon>Ecdysozoa</taxon>
        <taxon>Nematoda</taxon>
        <taxon>Chromadorea</taxon>
        <taxon>Rhabditida</taxon>
        <taxon>Rhabditina</taxon>
        <taxon>Rhabditomorpha</taxon>
        <taxon>Rhabditoidea</taxon>
        <taxon>Rhabditidae</taxon>
        <taxon>Diploscapter</taxon>
    </lineage>
</organism>
<dbReference type="OrthoDB" id="5870568at2759"/>
<feature type="compositionally biased region" description="Polar residues" evidence="1">
    <location>
        <begin position="95"/>
        <end position="113"/>
    </location>
</feature>
<feature type="compositionally biased region" description="Polar residues" evidence="1">
    <location>
        <begin position="166"/>
        <end position="188"/>
    </location>
</feature>
<keyword evidence="3" id="KW-1185">Reference proteome</keyword>
<feature type="compositionally biased region" description="Polar residues" evidence="1">
    <location>
        <begin position="226"/>
        <end position="235"/>
    </location>
</feature>
<name>A0A2A2KEF3_9BILA</name>
<evidence type="ECO:0008006" key="4">
    <source>
        <dbReference type="Google" id="ProtNLM"/>
    </source>
</evidence>
<dbReference type="STRING" id="2018661.A0A2A2KEF3"/>
<accession>A0A2A2KEF3</accession>
<feature type="region of interest" description="Disordered" evidence="1">
    <location>
        <begin position="95"/>
        <end position="203"/>
    </location>
</feature>
<feature type="region of interest" description="Disordered" evidence="1">
    <location>
        <begin position="1"/>
        <end position="78"/>
    </location>
</feature>
<reference evidence="2 3" key="1">
    <citation type="journal article" date="2017" name="Curr. Biol.">
        <title>Genome architecture and evolution of a unichromosomal asexual nematode.</title>
        <authorList>
            <person name="Fradin H."/>
            <person name="Zegar C."/>
            <person name="Gutwein M."/>
            <person name="Lucas J."/>
            <person name="Kovtun M."/>
            <person name="Corcoran D."/>
            <person name="Baugh L.R."/>
            <person name="Kiontke K."/>
            <person name="Gunsalus K."/>
            <person name="Fitch D.H."/>
            <person name="Piano F."/>
        </authorList>
    </citation>
    <scope>NUCLEOTIDE SEQUENCE [LARGE SCALE GENOMIC DNA]</scope>
    <source>
        <strain evidence="2">PF1309</strain>
    </source>
</reference>
<feature type="compositionally biased region" description="Polar residues" evidence="1">
    <location>
        <begin position="44"/>
        <end position="53"/>
    </location>
</feature>
<feature type="compositionally biased region" description="Basic and acidic residues" evidence="1">
    <location>
        <begin position="696"/>
        <end position="729"/>
    </location>
</feature>
<gene>
    <name evidence="2" type="ORF">WR25_03504</name>
</gene>
<protein>
    <recommendedName>
        <fullName evidence="4">ELM2 domain-containing protein</fullName>
    </recommendedName>
</protein>
<feature type="compositionally biased region" description="Low complexity" evidence="1">
    <location>
        <begin position="1"/>
        <end position="17"/>
    </location>
</feature>
<evidence type="ECO:0000313" key="3">
    <source>
        <dbReference type="Proteomes" id="UP000218231"/>
    </source>
</evidence>
<feature type="region of interest" description="Disordered" evidence="1">
    <location>
        <begin position="696"/>
        <end position="746"/>
    </location>
</feature>
<feature type="region of interest" description="Disordered" evidence="1">
    <location>
        <begin position="222"/>
        <end position="273"/>
    </location>
</feature>
<dbReference type="Proteomes" id="UP000218231">
    <property type="component" value="Unassembled WGS sequence"/>
</dbReference>
<feature type="compositionally biased region" description="Polar residues" evidence="1">
    <location>
        <begin position="120"/>
        <end position="156"/>
    </location>
</feature>
<feature type="compositionally biased region" description="Low complexity" evidence="1">
    <location>
        <begin position="25"/>
        <end position="34"/>
    </location>
</feature>
<dbReference type="EMBL" id="LIAE01008808">
    <property type="protein sequence ID" value="PAV72354.1"/>
    <property type="molecule type" value="Genomic_DNA"/>
</dbReference>
<evidence type="ECO:0000256" key="1">
    <source>
        <dbReference type="SAM" id="MobiDB-lite"/>
    </source>
</evidence>
<evidence type="ECO:0000313" key="2">
    <source>
        <dbReference type="EMBL" id="PAV72354.1"/>
    </source>
</evidence>
<dbReference type="AlphaFoldDB" id="A0A2A2KEF3"/>
<proteinExistence type="predicted"/>
<comment type="caution">
    <text evidence="2">The sequence shown here is derived from an EMBL/GenBank/DDBJ whole genome shotgun (WGS) entry which is preliminary data.</text>
</comment>
<sequence>MLPCTSSTPTTTGSKQPSGPPLPLPLRSTTTSSPHRIPPISGISKLSPTQLATDRNAPVNYGTVNGGPNGTKQVEDITKGRGKSIKIITQKNFTLSDSTSESVKLNGKRNASVQPEKCLTNGSANSQNLRPNGIQRNSPQNSKQPQNPGSSMANQVKTEEPDIKQNRNGNNPQESSGAGQEGTSTSNPVDKIVGTSEPSVSEKVELWMRQESYTAGISQAYEEKQPTASTLTAQQPPEAGKKRRTVTKRAPPTEETASGPPRKSNRKTRAGEEEIVDNYVGSQILASRRTVNPPIGGIRQPFLYPSSSTKEKDRLRIDMVGPKTRSNILEIPVEDSSKKEKGYIKEEKLPALQSLSAAADDEDRDELVWRKGDGVDWNEVNKTWYAVQRQSRGQIPLDAMLHRFMMCGYNVKRLLKNVETERWENLPQPFERFNTMQQLEFERMIRKENGKFREGEKHFRYMHEKFLRKYYQGELVNYYYSTKKKRCFHQVFQRCQCREESCNFPSSSVARYECAICTEYLWPNSPVTELCDVCKLYYRMTKKYREKPARLIENDEAVVLKWKSMAETSGTVPGIDEVLAQIEADRVDNSMSKKQIYEECSNIIGRYQKDGSVPSKHLLKKYEVKATPRCSLLRPWGHDARLYKTKQYTEDEKMAFVTAFKHCNLDKKEVVKLMNKSEEEVDVFLTRFGQILNLNKKEDGTTSNEDDSRPTTPVDDKRVPQMKEGKGKTSYEAMPSTNKRRISMQT</sequence>